<keyword evidence="1" id="KW-0472">Membrane</keyword>
<accession>A0A9D1V082</accession>
<keyword evidence="1" id="KW-0812">Transmembrane</keyword>
<feature type="non-terminal residue" evidence="2">
    <location>
        <position position="65"/>
    </location>
</feature>
<proteinExistence type="predicted"/>
<evidence type="ECO:0000313" key="3">
    <source>
        <dbReference type="Proteomes" id="UP000824202"/>
    </source>
</evidence>
<protein>
    <submittedName>
        <fullName evidence="2">Uncharacterized protein</fullName>
    </submittedName>
</protein>
<evidence type="ECO:0000256" key="1">
    <source>
        <dbReference type="SAM" id="Phobius"/>
    </source>
</evidence>
<evidence type="ECO:0000313" key="2">
    <source>
        <dbReference type="EMBL" id="HIX03691.1"/>
    </source>
</evidence>
<reference evidence="2" key="1">
    <citation type="journal article" date="2021" name="PeerJ">
        <title>Extensive microbial diversity within the chicken gut microbiome revealed by metagenomics and culture.</title>
        <authorList>
            <person name="Gilroy R."/>
            <person name="Ravi A."/>
            <person name="Getino M."/>
            <person name="Pursley I."/>
            <person name="Horton D.L."/>
            <person name="Alikhan N.F."/>
            <person name="Baker D."/>
            <person name="Gharbi K."/>
            <person name="Hall N."/>
            <person name="Watson M."/>
            <person name="Adriaenssens E.M."/>
            <person name="Foster-Nyarko E."/>
            <person name="Jarju S."/>
            <person name="Secka A."/>
            <person name="Antonio M."/>
            <person name="Oren A."/>
            <person name="Chaudhuri R.R."/>
            <person name="La Ragione R."/>
            <person name="Hildebrand F."/>
            <person name="Pallen M.J."/>
        </authorList>
    </citation>
    <scope>NUCLEOTIDE SEQUENCE</scope>
    <source>
        <strain evidence="2">23274</strain>
    </source>
</reference>
<dbReference type="EMBL" id="DXFT01000119">
    <property type="protein sequence ID" value="HIX03691.1"/>
    <property type="molecule type" value="Genomic_DNA"/>
</dbReference>
<dbReference type="AlphaFoldDB" id="A0A9D1V082"/>
<dbReference type="Proteomes" id="UP000824202">
    <property type="component" value="Unassembled WGS sequence"/>
</dbReference>
<comment type="caution">
    <text evidence="2">The sequence shown here is derived from an EMBL/GenBank/DDBJ whole genome shotgun (WGS) entry which is preliminary data.</text>
</comment>
<feature type="transmembrane region" description="Helical" evidence="1">
    <location>
        <begin position="6"/>
        <end position="24"/>
    </location>
</feature>
<sequence>MQMVLTGIMLCVVIFSSIYWSFYVEDIKYEKVENEMMPFERIYIEENMHEALLNNNRPVDIPEIK</sequence>
<keyword evidence="1" id="KW-1133">Transmembrane helix</keyword>
<gene>
    <name evidence="2" type="ORF">H9863_06200</name>
</gene>
<reference evidence="2" key="2">
    <citation type="submission" date="2021-04" db="EMBL/GenBank/DDBJ databases">
        <authorList>
            <person name="Gilroy R."/>
        </authorList>
    </citation>
    <scope>NUCLEOTIDE SEQUENCE</scope>
    <source>
        <strain evidence="2">23274</strain>
    </source>
</reference>
<name>A0A9D1V082_9BACT</name>
<organism evidence="2 3">
    <name type="scientific">Candidatus Odoribacter faecigallinarum</name>
    <dbReference type="NCBI Taxonomy" id="2838706"/>
    <lineage>
        <taxon>Bacteria</taxon>
        <taxon>Pseudomonadati</taxon>
        <taxon>Bacteroidota</taxon>
        <taxon>Bacteroidia</taxon>
        <taxon>Bacteroidales</taxon>
        <taxon>Odoribacteraceae</taxon>
        <taxon>Odoribacter</taxon>
    </lineage>
</organism>